<keyword evidence="3" id="KW-0804">Transcription</keyword>
<protein>
    <recommendedName>
        <fullName evidence="4">HTH tetR-type domain-containing protein</fullName>
    </recommendedName>
</protein>
<dbReference type="Pfam" id="PF00440">
    <property type="entry name" value="TetR_N"/>
    <property type="match status" value="1"/>
</dbReference>
<organism evidence="5">
    <name type="scientific">hydrothermal vent metagenome</name>
    <dbReference type="NCBI Taxonomy" id="652676"/>
    <lineage>
        <taxon>unclassified sequences</taxon>
        <taxon>metagenomes</taxon>
        <taxon>ecological metagenomes</taxon>
    </lineage>
</organism>
<dbReference type="SUPFAM" id="SSF48498">
    <property type="entry name" value="Tetracyclin repressor-like, C-terminal domain"/>
    <property type="match status" value="1"/>
</dbReference>
<dbReference type="PANTHER" id="PTHR47506">
    <property type="entry name" value="TRANSCRIPTIONAL REGULATORY PROTEIN"/>
    <property type="match status" value="1"/>
</dbReference>
<feature type="domain" description="HTH tetR-type" evidence="4">
    <location>
        <begin position="27"/>
        <end position="87"/>
    </location>
</feature>
<keyword evidence="2" id="KW-0238">DNA-binding</keyword>
<gene>
    <name evidence="5" type="ORF">MNBD_ALPHA03-1994</name>
</gene>
<reference evidence="5" key="1">
    <citation type="submission" date="2018-06" db="EMBL/GenBank/DDBJ databases">
        <authorList>
            <person name="Zhirakovskaya E."/>
        </authorList>
    </citation>
    <scope>NUCLEOTIDE SEQUENCE</scope>
</reference>
<keyword evidence="1" id="KW-0805">Transcription regulation</keyword>
<evidence type="ECO:0000259" key="4">
    <source>
        <dbReference type="PROSITE" id="PS50977"/>
    </source>
</evidence>
<dbReference type="GO" id="GO:0003677">
    <property type="term" value="F:DNA binding"/>
    <property type="evidence" value="ECO:0007669"/>
    <property type="project" value="UniProtKB-KW"/>
</dbReference>
<dbReference type="PANTHER" id="PTHR47506:SF1">
    <property type="entry name" value="HTH-TYPE TRANSCRIPTIONAL REGULATOR YJDC"/>
    <property type="match status" value="1"/>
</dbReference>
<dbReference type="InterPro" id="IPR036271">
    <property type="entry name" value="Tet_transcr_reg_TetR-rel_C_sf"/>
</dbReference>
<evidence type="ECO:0000313" key="5">
    <source>
        <dbReference type="EMBL" id="VAX07104.1"/>
    </source>
</evidence>
<dbReference type="Gene3D" id="1.10.357.10">
    <property type="entry name" value="Tetracycline Repressor, domain 2"/>
    <property type="match status" value="1"/>
</dbReference>
<dbReference type="InterPro" id="IPR009057">
    <property type="entry name" value="Homeodomain-like_sf"/>
</dbReference>
<evidence type="ECO:0000256" key="2">
    <source>
        <dbReference type="ARBA" id="ARBA00023125"/>
    </source>
</evidence>
<dbReference type="EMBL" id="UOFW01000194">
    <property type="protein sequence ID" value="VAX07104.1"/>
    <property type="molecule type" value="Genomic_DNA"/>
</dbReference>
<accession>A0A3B1B504</accession>
<dbReference type="InterPro" id="IPR001647">
    <property type="entry name" value="HTH_TetR"/>
</dbReference>
<proteinExistence type="predicted"/>
<dbReference type="SUPFAM" id="SSF46689">
    <property type="entry name" value="Homeodomain-like"/>
    <property type="match status" value="1"/>
</dbReference>
<name>A0A3B1B504_9ZZZZ</name>
<dbReference type="AlphaFoldDB" id="A0A3B1B504"/>
<sequence>MLAEKTGRSNTGADIAQDEDFVACDDEQQKYILVQVAQRLFHEKGFSKTSLSHIAKGAGMSHKMAQNYFSSPKEICHQVIDVYLKNQNDQFEKINQNSNARQRLILYLDQFAEDSDSLVARGCPLTNLYFDVKREDEALADHAAKLLHNRLDWIKEQFVMVMRVEGVTDLPERLASAIQGIVIMAQVTGNDRLIGHQVNQLKSWIRSM</sequence>
<dbReference type="PROSITE" id="PS50977">
    <property type="entry name" value="HTH_TETR_2"/>
    <property type="match status" value="1"/>
</dbReference>
<evidence type="ECO:0000256" key="3">
    <source>
        <dbReference type="ARBA" id="ARBA00023163"/>
    </source>
</evidence>
<evidence type="ECO:0000256" key="1">
    <source>
        <dbReference type="ARBA" id="ARBA00023015"/>
    </source>
</evidence>